<proteinExistence type="predicted"/>
<dbReference type="InterPro" id="IPR036048">
    <property type="entry name" value="Interleukin_8-like_sf"/>
</dbReference>
<organism evidence="7 8">
    <name type="scientific">Tachysurus vachellii</name>
    <name type="common">Darkbarbel catfish</name>
    <name type="synonym">Pelteobagrus vachellii</name>
    <dbReference type="NCBI Taxonomy" id="175792"/>
    <lineage>
        <taxon>Eukaryota</taxon>
        <taxon>Metazoa</taxon>
        <taxon>Chordata</taxon>
        <taxon>Craniata</taxon>
        <taxon>Vertebrata</taxon>
        <taxon>Euteleostomi</taxon>
        <taxon>Actinopterygii</taxon>
        <taxon>Neopterygii</taxon>
        <taxon>Teleostei</taxon>
        <taxon>Ostariophysi</taxon>
        <taxon>Siluriformes</taxon>
        <taxon>Bagridae</taxon>
        <taxon>Tachysurus</taxon>
    </lineage>
</organism>
<dbReference type="Pfam" id="PF00048">
    <property type="entry name" value="IL8"/>
    <property type="match status" value="1"/>
</dbReference>
<evidence type="ECO:0000256" key="1">
    <source>
        <dbReference type="ARBA" id="ARBA00022500"/>
    </source>
</evidence>
<keyword evidence="3 5" id="KW-0732">Signal</keyword>
<evidence type="ECO:0000259" key="6">
    <source>
        <dbReference type="Pfam" id="PF00048"/>
    </source>
</evidence>
<accession>A0AA88MHT0</accession>
<keyword evidence="4" id="KW-1015">Disulfide bond</keyword>
<dbReference type="GO" id="GO:0008009">
    <property type="term" value="F:chemokine activity"/>
    <property type="evidence" value="ECO:0007669"/>
    <property type="project" value="InterPro"/>
</dbReference>
<dbReference type="GO" id="GO:0005615">
    <property type="term" value="C:extracellular space"/>
    <property type="evidence" value="ECO:0007669"/>
    <property type="project" value="UniProtKB-KW"/>
</dbReference>
<dbReference type="SUPFAM" id="SSF54117">
    <property type="entry name" value="Interleukin 8-like chemokines"/>
    <property type="match status" value="2"/>
</dbReference>
<gene>
    <name evidence="7" type="ORF">Q7C36_013162</name>
</gene>
<dbReference type="GO" id="GO:0006955">
    <property type="term" value="P:immune response"/>
    <property type="evidence" value="ECO:0007669"/>
    <property type="project" value="InterPro"/>
</dbReference>
<evidence type="ECO:0000256" key="3">
    <source>
        <dbReference type="ARBA" id="ARBA00022729"/>
    </source>
</evidence>
<keyword evidence="1" id="KW-0145">Chemotaxis</keyword>
<dbReference type="InterPro" id="IPR039809">
    <property type="entry name" value="Chemokine_b/g/d"/>
</dbReference>
<keyword evidence="2" id="KW-0202">Cytokine</keyword>
<reference evidence="7" key="1">
    <citation type="submission" date="2023-08" db="EMBL/GenBank/DDBJ databases">
        <title>Pelteobagrus vachellii genome.</title>
        <authorList>
            <person name="Liu H."/>
        </authorList>
    </citation>
    <scope>NUCLEOTIDE SEQUENCE</scope>
    <source>
        <strain evidence="7">PRFRI_2022a</strain>
        <tissue evidence="7">Muscle</tissue>
    </source>
</reference>
<feature type="domain" description="Chemokine interleukin-8-like" evidence="6">
    <location>
        <begin position="104"/>
        <end position="147"/>
    </location>
</feature>
<keyword evidence="8" id="KW-1185">Reference proteome</keyword>
<comment type="caution">
    <text evidence="7">The sequence shown here is derived from an EMBL/GenBank/DDBJ whole genome shotgun (WGS) entry which is preliminary data.</text>
</comment>
<dbReference type="EMBL" id="JAVHJS010000013">
    <property type="protein sequence ID" value="KAK2838348.1"/>
    <property type="molecule type" value="Genomic_DNA"/>
</dbReference>
<feature type="chain" id="PRO_5041715958" description="Chemokine interleukin-8-like domain-containing protein" evidence="5">
    <location>
        <begin position="20"/>
        <end position="154"/>
    </location>
</feature>
<evidence type="ECO:0000313" key="8">
    <source>
        <dbReference type="Proteomes" id="UP001187315"/>
    </source>
</evidence>
<feature type="signal peptide" evidence="5">
    <location>
        <begin position="1"/>
        <end position="19"/>
    </location>
</feature>
<evidence type="ECO:0000256" key="2">
    <source>
        <dbReference type="ARBA" id="ARBA00022514"/>
    </source>
</evidence>
<sequence length="154" mass="16942">MKSSSVAFCLGLVINMALSSSAIPRSFDNGSCCYKFYTGKIDSKGILKVMKTDSRCSKQGFIETEKISELHTPAENIKMNRVFLVLGFVLIMALYSGASPPLPEDCCFTFFSGSIPSKNILNVKKTGSGCTEQGFIVKWPKYEVCVQENPLKIN</sequence>
<dbReference type="InterPro" id="IPR001811">
    <property type="entry name" value="Chemokine_IL8-like_dom"/>
</dbReference>
<evidence type="ECO:0000256" key="5">
    <source>
        <dbReference type="SAM" id="SignalP"/>
    </source>
</evidence>
<protein>
    <recommendedName>
        <fullName evidence="6">Chemokine interleukin-8-like domain-containing protein</fullName>
    </recommendedName>
</protein>
<dbReference type="AlphaFoldDB" id="A0AA88MHT0"/>
<name>A0AA88MHT0_TACVA</name>
<evidence type="ECO:0000256" key="4">
    <source>
        <dbReference type="ARBA" id="ARBA00023157"/>
    </source>
</evidence>
<evidence type="ECO:0000313" key="7">
    <source>
        <dbReference type="EMBL" id="KAK2838348.1"/>
    </source>
</evidence>
<dbReference type="Proteomes" id="UP001187315">
    <property type="component" value="Unassembled WGS sequence"/>
</dbReference>
<dbReference type="Gene3D" id="2.40.50.40">
    <property type="match status" value="1"/>
</dbReference>
<dbReference type="PANTHER" id="PTHR12015">
    <property type="entry name" value="SMALL INDUCIBLE CYTOKINE A"/>
    <property type="match status" value="1"/>
</dbReference>
<dbReference type="PANTHER" id="PTHR12015:SF193">
    <property type="entry name" value="STROMAL CELL-DERIVED FACTOR 1"/>
    <property type="match status" value="1"/>
</dbReference>